<feature type="compositionally biased region" description="Pro residues" evidence="1">
    <location>
        <begin position="123"/>
        <end position="136"/>
    </location>
</feature>
<organism evidence="2 3">
    <name type="scientific">Methylobacterium aerolatum</name>
    <dbReference type="NCBI Taxonomy" id="418708"/>
    <lineage>
        <taxon>Bacteria</taxon>
        <taxon>Pseudomonadati</taxon>
        <taxon>Pseudomonadota</taxon>
        <taxon>Alphaproteobacteria</taxon>
        <taxon>Hyphomicrobiales</taxon>
        <taxon>Methylobacteriaceae</taxon>
        <taxon>Methylobacterium</taxon>
    </lineage>
</organism>
<evidence type="ECO:0000256" key="1">
    <source>
        <dbReference type="SAM" id="MobiDB-lite"/>
    </source>
</evidence>
<accession>A0ABU0HWW1</accession>
<feature type="region of interest" description="Disordered" evidence="1">
    <location>
        <begin position="78"/>
        <end position="182"/>
    </location>
</feature>
<dbReference type="Proteomes" id="UP001231124">
    <property type="component" value="Unassembled WGS sequence"/>
</dbReference>
<gene>
    <name evidence="2" type="ORF">QO012_000689</name>
</gene>
<evidence type="ECO:0000313" key="2">
    <source>
        <dbReference type="EMBL" id="MDQ0446200.1"/>
    </source>
</evidence>
<reference evidence="2 3" key="1">
    <citation type="submission" date="2023-07" db="EMBL/GenBank/DDBJ databases">
        <title>Genomic Encyclopedia of Type Strains, Phase IV (KMG-IV): sequencing the most valuable type-strain genomes for metagenomic binning, comparative biology and taxonomic classification.</title>
        <authorList>
            <person name="Goeker M."/>
        </authorList>
    </citation>
    <scope>NUCLEOTIDE SEQUENCE [LARGE SCALE GENOMIC DNA]</scope>
    <source>
        <strain evidence="2 3">DSM 19013</strain>
    </source>
</reference>
<keyword evidence="3" id="KW-1185">Reference proteome</keyword>
<dbReference type="RefSeq" id="WP_283207267.1">
    <property type="nucleotide sequence ID" value="NZ_BPQE01000017.1"/>
</dbReference>
<proteinExistence type="predicted"/>
<evidence type="ECO:0000313" key="3">
    <source>
        <dbReference type="Proteomes" id="UP001231124"/>
    </source>
</evidence>
<dbReference type="EMBL" id="JAUSVP010000002">
    <property type="protein sequence ID" value="MDQ0446200.1"/>
    <property type="molecule type" value="Genomic_DNA"/>
</dbReference>
<sequence length="182" mass="19125">MRHPRVRRPFIVESRGTGRDGGSIAIPKRIQPASDAAAKPAARASAPLFDPWAAVTAPPEPITAPRRILPNLLVPDEPAPVDADAETAPPAETRLPRVRRVKPRAASPAPAAIQKPALASPIAFPPAAPPPAPVATPAPAQSARTELPSGSAARPTSRLERGNRASLPAGQRWKARLPRACW</sequence>
<protein>
    <submittedName>
        <fullName evidence="2">Uncharacterized protein</fullName>
    </submittedName>
</protein>
<comment type="caution">
    <text evidence="2">The sequence shown here is derived from an EMBL/GenBank/DDBJ whole genome shotgun (WGS) entry which is preliminary data.</text>
</comment>
<name>A0ABU0HWW1_9HYPH</name>
<feature type="region of interest" description="Disordered" evidence="1">
    <location>
        <begin position="1"/>
        <end position="26"/>
    </location>
</feature>
<feature type="compositionally biased region" description="Basic residues" evidence="1">
    <location>
        <begin position="173"/>
        <end position="182"/>
    </location>
</feature>